<keyword evidence="10" id="KW-1185">Reference proteome</keyword>
<name>A0A6G0W0C7_APHCR</name>
<feature type="non-terminal residue" evidence="9">
    <location>
        <position position="1"/>
    </location>
</feature>
<evidence type="ECO:0000256" key="5">
    <source>
        <dbReference type="ARBA" id="ARBA00023167"/>
    </source>
</evidence>
<keyword evidence="5" id="KW-0486">Methionine biosynthesis</keyword>
<keyword evidence="2" id="KW-0028">Amino-acid biosynthesis</keyword>
<keyword evidence="3" id="KW-0479">Metal-binding</keyword>
<dbReference type="SUPFAM" id="SSF53639">
    <property type="entry name" value="AraD/HMP-PK domain-like"/>
    <property type="match status" value="1"/>
</dbReference>
<dbReference type="InterPro" id="IPR036409">
    <property type="entry name" value="Aldolase_II/adducin_N_sf"/>
</dbReference>
<dbReference type="Proteomes" id="UP000478052">
    <property type="component" value="Unassembled WGS sequence"/>
</dbReference>
<keyword evidence="6" id="KW-0456">Lyase</keyword>
<dbReference type="GO" id="GO:0046570">
    <property type="term" value="F:methylthioribulose 1-phosphate dehydratase activity"/>
    <property type="evidence" value="ECO:0007669"/>
    <property type="project" value="TreeGrafter"/>
</dbReference>
<evidence type="ECO:0000256" key="6">
    <source>
        <dbReference type="ARBA" id="ARBA00023239"/>
    </source>
</evidence>
<comment type="function">
    <text evidence="7">Catalyzes the dehydration of methylthioribulose-1-phosphate (MTRu-1-P) into 2,3-diketo-5-methylthiopentyl-1-phosphate (DK-MTP-1-P). Functions in the methionine salvage pathway, which plays a key role in cancer, apoptosis, microbial proliferation and inflammation. May inhibit the CASP1-related inflammatory response (pyroptosis), the CASP9-dependent apoptotic pathway and the cytochrome c-dependent and APAF1-mediated cell death.</text>
</comment>
<organism evidence="9 10">
    <name type="scientific">Aphis craccivora</name>
    <name type="common">Cowpea aphid</name>
    <dbReference type="NCBI Taxonomy" id="307492"/>
    <lineage>
        <taxon>Eukaryota</taxon>
        <taxon>Metazoa</taxon>
        <taxon>Ecdysozoa</taxon>
        <taxon>Arthropoda</taxon>
        <taxon>Hexapoda</taxon>
        <taxon>Insecta</taxon>
        <taxon>Pterygota</taxon>
        <taxon>Neoptera</taxon>
        <taxon>Paraneoptera</taxon>
        <taxon>Hemiptera</taxon>
        <taxon>Sternorrhyncha</taxon>
        <taxon>Aphidomorpha</taxon>
        <taxon>Aphidoidea</taxon>
        <taxon>Aphididae</taxon>
        <taxon>Aphidini</taxon>
        <taxon>Aphis</taxon>
        <taxon>Aphis</taxon>
    </lineage>
</organism>
<evidence type="ECO:0000256" key="2">
    <source>
        <dbReference type="ARBA" id="ARBA00022605"/>
    </source>
</evidence>
<evidence type="ECO:0000256" key="4">
    <source>
        <dbReference type="ARBA" id="ARBA00022833"/>
    </source>
</evidence>
<accession>A0A6G0W0C7</accession>
<dbReference type="PANTHER" id="PTHR10640:SF7">
    <property type="entry name" value="METHYLTHIORIBULOSE-1-PHOSPHATE DEHYDRATASE"/>
    <property type="match status" value="1"/>
</dbReference>
<evidence type="ECO:0000259" key="8">
    <source>
        <dbReference type="SMART" id="SM01007"/>
    </source>
</evidence>
<keyword evidence="4" id="KW-0862">Zinc</keyword>
<sequence>VAKLTSSTPFTRSQRVMANILQCRQQMENGSKDHPRHLIPELCRQLYYTNGFSNGWLTGGRGGISIKYNDQIFITPSGVQMERIQPDDIFILNLEGEEIIVPSPGKKLIKSQSTTIFMSAFNERNAEAVIHVLSLGAVQLCLVNPGNEIKITNSKMMKGIFNEQTRRFYDNNEEIIIPIIDNAKYEKDLVDTFKMALKNYPSASAVLVRNHGMYVWSSDWKLAKKQLDGYENLFQDEISKRINNV</sequence>
<dbReference type="InterPro" id="IPR017714">
    <property type="entry name" value="MethylthioRu-1-P_deHdtase_MtnB"/>
</dbReference>
<comment type="caution">
    <text evidence="9">The sequence shown here is derived from an EMBL/GenBank/DDBJ whole genome shotgun (WGS) entry which is preliminary data.</text>
</comment>
<dbReference type="Gene3D" id="3.40.225.10">
    <property type="entry name" value="Class II aldolase/adducin N-terminal domain"/>
    <property type="match status" value="1"/>
</dbReference>
<evidence type="ECO:0000256" key="7">
    <source>
        <dbReference type="ARBA" id="ARBA00060021"/>
    </source>
</evidence>
<dbReference type="OrthoDB" id="191080at2759"/>
<dbReference type="InterPro" id="IPR001303">
    <property type="entry name" value="Aldolase_II/adducin_N"/>
</dbReference>
<dbReference type="SMART" id="SM01007">
    <property type="entry name" value="Aldolase_II"/>
    <property type="match status" value="1"/>
</dbReference>
<dbReference type="GO" id="GO:0019509">
    <property type="term" value="P:L-methionine salvage from methylthioadenosine"/>
    <property type="evidence" value="ECO:0007669"/>
    <property type="project" value="InterPro"/>
</dbReference>
<dbReference type="PANTHER" id="PTHR10640">
    <property type="entry name" value="METHYLTHIORIBULOSE-1-PHOSPHATE DEHYDRATASE"/>
    <property type="match status" value="1"/>
</dbReference>
<feature type="domain" description="Class II aldolase/adducin N-terminal" evidence="8">
    <location>
        <begin position="37"/>
        <end position="238"/>
    </location>
</feature>
<proteinExistence type="inferred from homology"/>
<dbReference type="EMBL" id="VUJU01009888">
    <property type="protein sequence ID" value="KAF0717041.1"/>
    <property type="molecule type" value="Genomic_DNA"/>
</dbReference>
<reference evidence="9 10" key="1">
    <citation type="submission" date="2019-08" db="EMBL/GenBank/DDBJ databases">
        <title>Whole genome of Aphis craccivora.</title>
        <authorList>
            <person name="Voronova N.V."/>
            <person name="Shulinski R.S."/>
            <person name="Bandarenka Y.V."/>
            <person name="Zhorov D.G."/>
            <person name="Warner D."/>
        </authorList>
    </citation>
    <scope>NUCLEOTIDE SEQUENCE [LARGE SCALE GENOMIC DNA]</scope>
    <source>
        <strain evidence="9">180601</strain>
        <tissue evidence="9">Whole Body</tissue>
    </source>
</reference>
<evidence type="ECO:0000256" key="3">
    <source>
        <dbReference type="ARBA" id="ARBA00022723"/>
    </source>
</evidence>
<protein>
    <submittedName>
        <fullName evidence="9">Putative methylthioribulose-1-phosphate dehydratase</fullName>
    </submittedName>
</protein>
<dbReference type="AlphaFoldDB" id="A0A6G0W0C7"/>
<comment type="similarity">
    <text evidence="1">Belongs to the aldolase class II family. Adducin subfamily.</text>
</comment>
<evidence type="ECO:0000256" key="1">
    <source>
        <dbReference type="ARBA" id="ARBA00006274"/>
    </source>
</evidence>
<evidence type="ECO:0000313" key="9">
    <source>
        <dbReference type="EMBL" id="KAF0717041.1"/>
    </source>
</evidence>
<dbReference type="GO" id="GO:0046872">
    <property type="term" value="F:metal ion binding"/>
    <property type="evidence" value="ECO:0007669"/>
    <property type="project" value="UniProtKB-KW"/>
</dbReference>
<dbReference type="GO" id="GO:0005737">
    <property type="term" value="C:cytoplasm"/>
    <property type="evidence" value="ECO:0007669"/>
    <property type="project" value="InterPro"/>
</dbReference>
<evidence type="ECO:0000313" key="10">
    <source>
        <dbReference type="Proteomes" id="UP000478052"/>
    </source>
</evidence>
<dbReference type="NCBIfam" id="TIGR03328">
    <property type="entry name" value="salvage_mtnB"/>
    <property type="match status" value="1"/>
</dbReference>
<dbReference type="Pfam" id="PF00596">
    <property type="entry name" value="Aldolase_II"/>
    <property type="match status" value="1"/>
</dbReference>
<gene>
    <name evidence="9" type="ORF">FWK35_00029638</name>
</gene>
<dbReference type="FunFam" id="3.40.225.10:FF:000003">
    <property type="entry name" value="Methylthioribulose-1-phosphate dehydratase"/>
    <property type="match status" value="1"/>
</dbReference>